<name>A0A9N7UQD9_PLEPL</name>
<reference evidence="1" key="1">
    <citation type="submission" date="2020-03" db="EMBL/GenBank/DDBJ databases">
        <authorList>
            <person name="Weist P."/>
        </authorList>
    </citation>
    <scope>NUCLEOTIDE SEQUENCE</scope>
</reference>
<accession>A0A9N7UQD9</accession>
<evidence type="ECO:0000313" key="2">
    <source>
        <dbReference type="Proteomes" id="UP001153269"/>
    </source>
</evidence>
<keyword evidence="2" id="KW-1185">Reference proteome</keyword>
<comment type="caution">
    <text evidence="1">The sequence shown here is derived from an EMBL/GenBank/DDBJ whole genome shotgun (WGS) entry which is preliminary data.</text>
</comment>
<gene>
    <name evidence="1" type="ORF">PLEPLA_LOCUS22626</name>
</gene>
<protein>
    <submittedName>
        <fullName evidence="1">Uncharacterized protein</fullName>
    </submittedName>
</protein>
<dbReference type="AlphaFoldDB" id="A0A9N7UQD9"/>
<organism evidence="1 2">
    <name type="scientific">Pleuronectes platessa</name>
    <name type="common">European plaice</name>
    <dbReference type="NCBI Taxonomy" id="8262"/>
    <lineage>
        <taxon>Eukaryota</taxon>
        <taxon>Metazoa</taxon>
        <taxon>Chordata</taxon>
        <taxon>Craniata</taxon>
        <taxon>Vertebrata</taxon>
        <taxon>Euteleostomi</taxon>
        <taxon>Actinopterygii</taxon>
        <taxon>Neopterygii</taxon>
        <taxon>Teleostei</taxon>
        <taxon>Neoteleostei</taxon>
        <taxon>Acanthomorphata</taxon>
        <taxon>Carangaria</taxon>
        <taxon>Pleuronectiformes</taxon>
        <taxon>Pleuronectoidei</taxon>
        <taxon>Pleuronectidae</taxon>
        <taxon>Pleuronectes</taxon>
    </lineage>
</organism>
<sequence>MAVGAYTQELADESRLRNPKKHAHNASTTENGVVCTLLTMLCRPRGLIVCRAHGFINSMSAPHLQCHAFLFPPYYCERHGIEVSMVTSPALTEGDSCMVRGSLPGEALATVSSANRATECQSAAAWRSCAFNGCLERGLVALLFPIMPSPHSNLVLSPNHQRHAVLSGKHNVKLITNFTITHLVIKTPSLKSVNMTLLGVSIHAAEPNAKCFPCSLWLDLTLSTNGDDVYWSGTDPRESVRTLTSTPT</sequence>
<evidence type="ECO:0000313" key="1">
    <source>
        <dbReference type="EMBL" id="CAB1434584.1"/>
    </source>
</evidence>
<dbReference type="Proteomes" id="UP001153269">
    <property type="component" value="Unassembled WGS sequence"/>
</dbReference>
<proteinExistence type="predicted"/>
<dbReference type="EMBL" id="CADEAL010001673">
    <property type="protein sequence ID" value="CAB1434584.1"/>
    <property type="molecule type" value="Genomic_DNA"/>
</dbReference>